<proteinExistence type="predicted"/>
<dbReference type="RefSeq" id="WP_181043637.1">
    <property type="nucleotide sequence ID" value="NZ_CP154825.1"/>
</dbReference>
<dbReference type="Pfam" id="PF14430">
    <property type="entry name" value="Imm1"/>
    <property type="match status" value="1"/>
</dbReference>
<dbReference type="Proteomes" id="UP000239203">
    <property type="component" value="Unassembled WGS sequence"/>
</dbReference>
<comment type="caution">
    <text evidence="1">The sequence shown here is derived from an EMBL/GenBank/DDBJ whole genome shotgun (WGS) entry which is preliminary data.</text>
</comment>
<accession>A0A2S6GLX8</accession>
<sequence>MTIVRAFFDEDEPVMLRTPADVAALLARAQADSREFNLPLFMQWYIEGSDAVEFGVGVNDDRGTLNFTGGNWPGLWFSQGDPDASEELLSYDYMSHERPVPASCEISFTRVVQAAQEFLSTGERPTSIAWKELHSE</sequence>
<gene>
    <name evidence="1" type="ORF">CLV40_111206</name>
</gene>
<evidence type="ECO:0000313" key="2">
    <source>
        <dbReference type="Proteomes" id="UP000239203"/>
    </source>
</evidence>
<reference evidence="1 2" key="1">
    <citation type="submission" date="2018-02" db="EMBL/GenBank/DDBJ databases">
        <title>Genomic Encyclopedia of Archaeal and Bacterial Type Strains, Phase II (KMG-II): from individual species to whole genera.</title>
        <authorList>
            <person name="Goeker M."/>
        </authorList>
    </citation>
    <scope>NUCLEOTIDE SEQUENCE [LARGE SCALE GENOMIC DNA]</scope>
    <source>
        <strain evidence="1 2">YU 961-1</strain>
    </source>
</reference>
<dbReference type="InterPro" id="IPR025680">
    <property type="entry name" value="DddI"/>
</dbReference>
<organism evidence="1 2">
    <name type="scientific">Actinokineospora auranticolor</name>
    <dbReference type="NCBI Taxonomy" id="155976"/>
    <lineage>
        <taxon>Bacteria</taxon>
        <taxon>Bacillati</taxon>
        <taxon>Actinomycetota</taxon>
        <taxon>Actinomycetes</taxon>
        <taxon>Pseudonocardiales</taxon>
        <taxon>Pseudonocardiaceae</taxon>
        <taxon>Actinokineospora</taxon>
    </lineage>
</organism>
<keyword evidence="2" id="KW-1185">Reference proteome</keyword>
<dbReference type="AlphaFoldDB" id="A0A2S6GLX8"/>
<protein>
    <submittedName>
        <fullName evidence="1">Immunity protein Imm1 of predicted polymorphic toxin system</fullName>
    </submittedName>
</protein>
<evidence type="ECO:0000313" key="1">
    <source>
        <dbReference type="EMBL" id="PPK66242.1"/>
    </source>
</evidence>
<dbReference type="EMBL" id="PTIX01000011">
    <property type="protein sequence ID" value="PPK66242.1"/>
    <property type="molecule type" value="Genomic_DNA"/>
</dbReference>
<name>A0A2S6GLX8_9PSEU</name>